<dbReference type="PRINTS" id="PR00380">
    <property type="entry name" value="KINESINHEAVY"/>
</dbReference>
<dbReference type="SMART" id="SM00129">
    <property type="entry name" value="KISc"/>
    <property type="match status" value="1"/>
</dbReference>
<dbReference type="PANTHER" id="PTHR47969">
    <property type="entry name" value="CHROMOSOME-ASSOCIATED KINESIN KIF4A-RELATED"/>
    <property type="match status" value="1"/>
</dbReference>
<dbReference type="PANTHER" id="PTHR47969:SF15">
    <property type="entry name" value="CHROMOSOME-ASSOCIATED KINESIN KIF4A-RELATED"/>
    <property type="match status" value="1"/>
</dbReference>
<evidence type="ECO:0000313" key="15">
    <source>
        <dbReference type="Proteomes" id="UP000716291"/>
    </source>
</evidence>
<keyword evidence="15" id="KW-1185">Reference proteome</keyword>
<dbReference type="InterPro" id="IPR027417">
    <property type="entry name" value="P-loop_NTPase"/>
</dbReference>
<dbReference type="InterPro" id="IPR059182">
    <property type="entry name" value="Khc_C"/>
</dbReference>
<dbReference type="PROSITE" id="PS00411">
    <property type="entry name" value="KINESIN_MOTOR_1"/>
    <property type="match status" value="1"/>
</dbReference>
<dbReference type="GO" id="GO:0008017">
    <property type="term" value="F:microtubule binding"/>
    <property type="evidence" value="ECO:0007669"/>
    <property type="project" value="InterPro"/>
</dbReference>
<feature type="binding site" evidence="9">
    <location>
        <begin position="74"/>
        <end position="81"/>
    </location>
    <ligand>
        <name>ATP</name>
        <dbReference type="ChEBI" id="CHEBI:30616"/>
    </ligand>
</feature>
<organism evidence="14 15">
    <name type="scientific">Rhizopus oryzae</name>
    <name type="common">Mucormycosis agent</name>
    <name type="synonym">Rhizopus arrhizus var. delemar</name>
    <dbReference type="NCBI Taxonomy" id="64495"/>
    <lineage>
        <taxon>Eukaryota</taxon>
        <taxon>Fungi</taxon>
        <taxon>Fungi incertae sedis</taxon>
        <taxon>Mucoromycota</taxon>
        <taxon>Mucoromycotina</taxon>
        <taxon>Mucoromycetes</taxon>
        <taxon>Mucorales</taxon>
        <taxon>Mucorineae</taxon>
        <taxon>Rhizopodaceae</taxon>
        <taxon>Rhizopus</taxon>
    </lineage>
</organism>
<evidence type="ECO:0000256" key="8">
    <source>
        <dbReference type="ARBA" id="ARBA00023212"/>
    </source>
</evidence>
<dbReference type="InterPro" id="IPR019821">
    <property type="entry name" value="Kinesin_motor_CS"/>
</dbReference>
<feature type="coiled-coil region" evidence="11">
    <location>
        <begin position="418"/>
        <end position="462"/>
    </location>
</feature>
<comment type="subcellular location">
    <subcellularLocation>
        <location evidence="1">Cytoplasm</location>
        <location evidence="1">Cytoskeleton</location>
    </subcellularLocation>
</comment>
<evidence type="ECO:0000256" key="11">
    <source>
        <dbReference type="SAM" id="Coils"/>
    </source>
</evidence>
<dbReference type="CDD" id="cd23649">
    <property type="entry name" value="Khc_CBD_cc"/>
    <property type="match status" value="1"/>
</dbReference>
<keyword evidence="6 11" id="KW-0175">Coiled coil</keyword>
<dbReference type="SUPFAM" id="SSF52540">
    <property type="entry name" value="P-loop containing nucleoside triphosphate hydrolases"/>
    <property type="match status" value="1"/>
</dbReference>
<dbReference type="OrthoDB" id="3176171at2759"/>
<protein>
    <recommendedName>
        <fullName evidence="10">Kinesin-like protein</fullName>
    </recommendedName>
</protein>
<dbReference type="EMBL" id="JAANQT010001669">
    <property type="protein sequence ID" value="KAG1304322.1"/>
    <property type="molecule type" value="Genomic_DNA"/>
</dbReference>
<evidence type="ECO:0000313" key="14">
    <source>
        <dbReference type="EMBL" id="KAG1304322.1"/>
    </source>
</evidence>
<keyword evidence="5 9" id="KW-0067">ATP-binding</keyword>
<evidence type="ECO:0000256" key="5">
    <source>
        <dbReference type="ARBA" id="ARBA00022840"/>
    </source>
</evidence>
<dbReference type="Gene3D" id="3.40.850.10">
    <property type="entry name" value="Kinesin motor domain"/>
    <property type="match status" value="1"/>
</dbReference>
<keyword evidence="8" id="KW-0206">Cytoskeleton</keyword>
<evidence type="ECO:0000256" key="6">
    <source>
        <dbReference type="ARBA" id="ARBA00023054"/>
    </source>
</evidence>
<evidence type="ECO:0000256" key="7">
    <source>
        <dbReference type="ARBA" id="ARBA00023175"/>
    </source>
</evidence>
<dbReference type="GO" id="GO:0007052">
    <property type="term" value="P:mitotic spindle organization"/>
    <property type="evidence" value="ECO:0007669"/>
    <property type="project" value="TreeGrafter"/>
</dbReference>
<feature type="domain" description="Kinesin motor" evidence="13">
    <location>
        <begin position="4"/>
        <end position="316"/>
    </location>
</feature>
<comment type="similarity">
    <text evidence="9 10">Belongs to the TRAFAC class myosin-kinesin ATPase superfamily. Kinesin family.</text>
</comment>
<gene>
    <name evidence="14" type="ORF">G6F64_009304</name>
</gene>
<evidence type="ECO:0000259" key="13">
    <source>
        <dbReference type="PROSITE" id="PS50067"/>
    </source>
</evidence>
<dbReference type="GO" id="GO:0005875">
    <property type="term" value="C:microtubule associated complex"/>
    <property type="evidence" value="ECO:0007669"/>
    <property type="project" value="TreeGrafter"/>
</dbReference>
<comment type="caution">
    <text evidence="14">The sequence shown here is derived from an EMBL/GenBank/DDBJ whole genome shotgun (WGS) entry which is preliminary data.</text>
</comment>
<evidence type="ECO:0000256" key="12">
    <source>
        <dbReference type="SAM" id="MobiDB-lite"/>
    </source>
</evidence>
<evidence type="ECO:0000256" key="10">
    <source>
        <dbReference type="RuleBase" id="RU000394"/>
    </source>
</evidence>
<dbReference type="GO" id="GO:0005874">
    <property type="term" value="C:microtubule"/>
    <property type="evidence" value="ECO:0007669"/>
    <property type="project" value="UniProtKB-KW"/>
</dbReference>
<feature type="region of interest" description="Disordered" evidence="12">
    <location>
        <begin position="853"/>
        <end position="877"/>
    </location>
</feature>
<proteinExistence type="inferred from homology"/>
<dbReference type="GO" id="GO:0007018">
    <property type="term" value="P:microtubule-based movement"/>
    <property type="evidence" value="ECO:0007669"/>
    <property type="project" value="InterPro"/>
</dbReference>
<feature type="coiled-coil region" evidence="11">
    <location>
        <begin position="491"/>
        <end position="535"/>
    </location>
</feature>
<dbReference type="PROSITE" id="PS50067">
    <property type="entry name" value="KINESIN_MOTOR_2"/>
    <property type="match status" value="1"/>
</dbReference>
<keyword evidence="4 9" id="KW-0547">Nucleotide-binding</keyword>
<keyword evidence="2" id="KW-0963">Cytoplasm</keyword>
<keyword evidence="3 10" id="KW-0493">Microtubule</keyword>
<dbReference type="CDD" id="cd01369">
    <property type="entry name" value="KISc_KHC_KIF5"/>
    <property type="match status" value="1"/>
</dbReference>
<evidence type="ECO:0000256" key="9">
    <source>
        <dbReference type="PROSITE-ProRule" id="PRU00283"/>
    </source>
</evidence>
<dbReference type="InterPro" id="IPR036961">
    <property type="entry name" value="Kinesin_motor_dom_sf"/>
</dbReference>
<evidence type="ECO:0000256" key="2">
    <source>
        <dbReference type="ARBA" id="ARBA00022490"/>
    </source>
</evidence>
<dbReference type="AlphaFoldDB" id="A0A9P6X389"/>
<feature type="coiled-coil region" evidence="11">
    <location>
        <begin position="653"/>
        <end position="701"/>
    </location>
</feature>
<accession>A0A9P6X389</accession>
<evidence type="ECO:0000256" key="1">
    <source>
        <dbReference type="ARBA" id="ARBA00004245"/>
    </source>
</evidence>
<sequence length="877" mass="99328">MSNNIKVVCRFRPQNTLEIREGGVPIIDIDEEGTQIALKVFGMKTPQKDVFDYSIKTIVDDVTAGYNGTVFAYGQIGSGKTFTMMGADIDDENTKGIIPRIVEQIFTSIMAAPSNLEFTIKVSFMEIYMEKVRDLLNPSQDNLPIHEDKAHGVYVKGLLEVYVGSQDDVYEVMRNGSVNRVVSATNMNAESSRSHSIVVVTITQKNIDNGAAKSGKLYLVDLAGSEKVGKTGASGQTLEEAKKINKSLTALGMVINALTDGKSSHIPYRDSKLTRILQESLGGNSRTTLIINCSPSSYNVSETLSTLRFGMRAKTIKNKAKVNADLSPTELKALLKKVKTETITFKSYITALEGEVGIWRSGQVVPEDKWVTMDKVTRGDFNALPPASGFKSPLPSDDFSRPVTPAIVLEKDERDEFLKRENELMDQITEKETELANREKFLESLEEEMNYYKEQEKAIAKENQTMTSKLSELQLQLEKISFESKDNAITVDSLREANQELISELEKLKESLVEIKNAQNKASQSNKEKKKTEKVAEIMSGFDVSNEMSEKERQIRDAIVRLELDGNDLTVDELVSLKRNLFDSRVLVEQHTKTIEQKKLELEAKFANLEHEYEELLDRTIAEEEVQTQKSIDVDETLGALKAKLEHQFVTKKEIQQREIDQLRLELEHKTSEHSKLSMTINELKAANNQLQTLLSDQAQQRPTDISEKEKDPECMRKTMAQQLYEFEMIKKALIRDLLLRRERVVEMECALEKKREYYNSLFEQNVTLKKEVALAERELIARNERIQSLETLLGDAQEKLLHQNQKFEAQLQAVRERLGQARIQKSNQPVLQLLNIGRIAKPLRGGGIVVENSNVNNNNDTQKHNNKKRWTDAPLA</sequence>
<evidence type="ECO:0000256" key="3">
    <source>
        <dbReference type="ARBA" id="ARBA00022701"/>
    </source>
</evidence>
<evidence type="ECO:0000256" key="4">
    <source>
        <dbReference type="ARBA" id="ARBA00022741"/>
    </source>
</evidence>
<feature type="coiled-coil region" evidence="11">
    <location>
        <begin position="759"/>
        <end position="825"/>
    </location>
</feature>
<dbReference type="Pfam" id="PF00225">
    <property type="entry name" value="Kinesin"/>
    <property type="match status" value="1"/>
</dbReference>
<dbReference type="GO" id="GO:0003777">
    <property type="term" value="F:microtubule motor activity"/>
    <property type="evidence" value="ECO:0007669"/>
    <property type="project" value="InterPro"/>
</dbReference>
<name>A0A9P6X389_RHIOR</name>
<dbReference type="FunFam" id="3.40.850.10:FF:000031">
    <property type="entry name" value="Kinesin-like protein"/>
    <property type="match status" value="1"/>
</dbReference>
<dbReference type="InterPro" id="IPR027640">
    <property type="entry name" value="Kinesin-like_fam"/>
</dbReference>
<keyword evidence="7 9" id="KW-0505">Motor protein</keyword>
<dbReference type="GO" id="GO:0051231">
    <property type="term" value="P:spindle elongation"/>
    <property type="evidence" value="ECO:0007669"/>
    <property type="project" value="TreeGrafter"/>
</dbReference>
<reference evidence="14" key="1">
    <citation type="journal article" date="2020" name="Microb. Genom.">
        <title>Genetic diversity of clinical and environmental Mucorales isolates obtained from an investigation of mucormycosis cases among solid organ transplant recipients.</title>
        <authorList>
            <person name="Nguyen M.H."/>
            <person name="Kaul D."/>
            <person name="Muto C."/>
            <person name="Cheng S.J."/>
            <person name="Richter R.A."/>
            <person name="Bruno V.M."/>
            <person name="Liu G."/>
            <person name="Beyhan S."/>
            <person name="Sundermann A.J."/>
            <person name="Mounaud S."/>
            <person name="Pasculle A.W."/>
            <person name="Nierman W.C."/>
            <person name="Driscoll E."/>
            <person name="Cumbie R."/>
            <person name="Clancy C.J."/>
            <person name="Dupont C.L."/>
        </authorList>
    </citation>
    <scope>NUCLEOTIDE SEQUENCE</scope>
    <source>
        <strain evidence="14">GL11</strain>
    </source>
</reference>
<dbReference type="InterPro" id="IPR001752">
    <property type="entry name" value="Kinesin_motor_dom"/>
</dbReference>
<feature type="coiled-coil region" evidence="11">
    <location>
        <begin position="592"/>
        <end position="619"/>
    </location>
</feature>
<dbReference type="GO" id="GO:0005524">
    <property type="term" value="F:ATP binding"/>
    <property type="evidence" value="ECO:0007669"/>
    <property type="project" value="UniProtKB-UniRule"/>
</dbReference>
<dbReference type="Proteomes" id="UP000716291">
    <property type="component" value="Unassembled WGS sequence"/>
</dbReference>